<accession>A3IJ49</accession>
<organism evidence="1 2">
    <name type="scientific">Crocosphaera chwakensis CCY0110</name>
    <dbReference type="NCBI Taxonomy" id="391612"/>
    <lineage>
        <taxon>Bacteria</taxon>
        <taxon>Bacillati</taxon>
        <taxon>Cyanobacteriota</taxon>
        <taxon>Cyanophyceae</taxon>
        <taxon>Oscillatoriophycideae</taxon>
        <taxon>Chroococcales</taxon>
        <taxon>Aphanothecaceae</taxon>
        <taxon>Crocosphaera</taxon>
        <taxon>Crocosphaera chwakensis</taxon>
    </lineage>
</organism>
<sequence length="25" mass="3108">MNICPFSRLNLKKIFKKMVILFIFY</sequence>
<dbReference type="Proteomes" id="UP000003781">
    <property type="component" value="Unassembled WGS sequence"/>
</dbReference>
<keyword evidence="2" id="KW-1185">Reference proteome</keyword>
<protein>
    <submittedName>
        <fullName evidence="1">Uncharacterized protein</fullName>
    </submittedName>
</protein>
<reference evidence="1 2" key="1">
    <citation type="submission" date="2007-03" db="EMBL/GenBank/DDBJ databases">
        <authorList>
            <person name="Stal L."/>
            <person name="Ferriera S."/>
            <person name="Johnson J."/>
            <person name="Kravitz S."/>
            <person name="Beeson K."/>
            <person name="Sutton G."/>
            <person name="Rogers Y.-H."/>
            <person name="Friedman R."/>
            <person name="Frazier M."/>
            <person name="Venter J.C."/>
        </authorList>
    </citation>
    <scope>NUCLEOTIDE SEQUENCE [LARGE SCALE GENOMIC DNA]</scope>
    <source>
        <strain evidence="1 2">CCY0110</strain>
    </source>
</reference>
<proteinExistence type="predicted"/>
<comment type="caution">
    <text evidence="1">The sequence shown here is derived from an EMBL/GenBank/DDBJ whole genome shotgun (WGS) entry which is preliminary data.</text>
</comment>
<gene>
    <name evidence="1" type="ORF">CY0110_18587</name>
</gene>
<evidence type="ECO:0000313" key="2">
    <source>
        <dbReference type="Proteomes" id="UP000003781"/>
    </source>
</evidence>
<name>A3IJ49_9CHRO</name>
<dbReference type="AlphaFoldDB" id="A3IJ49"/>
<evidence type="ECO:0000313" key="1">
    <source>
        <dbReference type="EMBL" id="EAZ93831.1"/>
    </source>
</evidence>
<dbReference type="EMBL" id="AAXW01000002">
    <property type="protein sequence ID" value="EAZ93831.1"/>
    <property type="molecule type" value="Genomic_DNA"/>
</dbReference>